<dbReference type="EMBL" id="FNJQ01000028">
    <property type="protein sequence ID" value="SDP60298.1"/>
    <property type="molecule type" value="Genomic_DNA"/>
</dbReference>
<name>A0A1H0U2W7_SELRU</name>
<evidence type="ECO:0000313" key="2">
    <source>
        <dbReference type="Proteomes" id="UP000182412"/>
    </source>
</evidence>
<gene>
    <name evidence="1" type="ORF">SAMN05216366_1285</name>
</gene>
<dbReference type="InterPro" id="IPR001646">
    <property type="entry name" value="5peptide_repeat"/>
</dbReference>
<dbReference type="SUPFAM" id="SSF141571">
    <property type="entry name" value="Pentapeptide repeat-like"/>
    <property type="match status" value="1"/>
</dbReference>
<accession>A0A1H0U2W7</accession>
<dbReference type="Proteomes" id="UP000182412">
    <property type="component" value="Unassembled WGS sequence"/>
</dbReference>
<dbReference type="Pfam" id="PF00805">
    <property type="entry name" value="Pentapeptide"/>
    <property type="match status" value="2"/>
</dbReference>
<dbReference type="AlphaFoldDB" id="A0A1H0U2W7"/>
<organism evidence="1 2">
    <name type="scientific">Selenomonas ruminantium</name>
    <dbReference type="NCBI Taxonomy" id="971"/>
    <lineage>
        <taxon>Bacteria</taxon>
        <taxon>Bacillati</taxon>
        <taxon>Bacillota</taxon>
        <taxon>Negativicutes</taxon>
        <taxon>Selenomonadales</taxon>
        <taxon>Selenomonadaceae</taxon>
        <taxon>Selenomonas</taxon>
    </lineage>
</organism>
<evidence type="ECO:0000313" key="1">
    <source>
        <dbReference type="EMBL" id="SDP60298.1"/>
    </source>
</evidence>
<protein>
    <submittedName>
        <fullName evidence="1">Pentapeptide repeat-containing protein</fullName>
    </submittedName>
</protein>
<proteinExistence type="predicted"/>
<sequence length="356" mass="41721">MFSSLDEYEKEYYAAAEVKLLQDFNHWLGVNEEESKIKWLAAMEDILHKAAQAQTKLKEEGQCVNCRYLQCSFLYVSLYQDKPVFQVELYDEQQQEPWLMSWLDTSDMLAIWKPFTEKALAKNNWISRYYSAAAICSLFPQTMEKVLYLLSRHWHYWAGDLVLRGGFHDLRLSAQFQMMVGQYRGWQEPIYTINPSQDIYLHGGKSLIATDFYRAVYRAKPICHEDVTEARFWDCKWEAIQLQDVNFADAIFVKCRFYQVDFTDCCLAGARFTDCKFVGCNFQSCDGNPESDKLPDTKIYKGVGWQDCHWENCIFDHCDLSHARLSDDIEDYVTLYCCQVESSDFQHMGQEAVNDD</sequence>
<dbReference type="RefSeq" id="WP_074573037.1">
    <property type="nucleotide sequence ID" value="NZ_FNJQ01000028.1"/>
</dbReference>
<dbReference type="Gene3D" id="2.160.20.80">
    <property type="entry name" value="E3 ubiquitin-protein ligase SopA"/>
    <property type="match status" value="1"/>
</dbReference>
<dbReference type="OrthoDB" id="1677243at2"/>
<reference evidence="1 2" key="1">
    <citation type="submission" date="2016-10" db="EMBL/GenBank/DDBJ databases">
        <authorList>
            <person name="de Groot N.N."/>
        </authorList>
    </citation>
    <scope>NUCLEOTIDE SEQUENCE [LARGE SCALE GENOMIC DNA]</scope>
    <source>
        <strain evidence="1 2">S137</strain>
    </source>
</reference>